<dbReference type="GO" id="GO:0004252">
    <property type="term" value="F:serine-type endopeptidase activity"/>
    <property type="evidence" value="ECO:0007669"/>
    <property type="project" value="InterPro"/>
</dbReference>
<evidence type="ECO:0000256" key="1">
    <source>
        <dbReference type="ARBA" id="ARBA00007039"/>
    </source>
</evidence>
<feature type="transmembrane region" description="Helical" evidence="7">
    <location>
        <begin position="84"/>
        <end position="103"/>
    </location>
</feature>
<name>A0AAW7TJ35_9BACL</name>
<evidence type="ECO:0000313" key="9">
    <source>
        <dbReference type="Proteomes" id="UP001176117"/>
    </source>
</evidence>
<dbReference type="InterPro" id="IPR001907">
    <property type="entry name" value="ClpP"/>
</dbReference>
<keyword evidence="2" id="KW-0963">Cytoplasm</keyword>
<evidence type="ECO:0000256" key="6">
    <source>
        <dbReference type="RuleBase" id="RU003567"/>
    </source>
</evidence>
<dbReference type="GO" id="GO:0009368">
    <property type="term" value="C:endopeptidase Clp complex"/>
    <property type="evidence" value="ECO:0007669"/>
    <property type="project" value="TreeGrafter"/>
</dbReference>
<keyword evidence="7" id="KW-1133">Transmembrane helix</keyword>
<keyword evidence="5" id="KW-0720">Serine protease</keyword>
<gene>
    <name evidence="8" type="ORF">NBU54_03695</name>
</gene>
<evidence type="ECO:0000313" key="8">
    <source>
        <dbReference type="EMBL" id="MDO0876785.1"/>
    </source>
</evidence>
<evidence type="ECO:0000256" key="4">
    <source>
        <dbReference type="ARBA" id="ARBA00022801"/>
    </source>
</evidence>
<keyword evidence="4" id="KW-0378">Hydrolase</keyword>
<sequence length="360" mass="39656">MGQKNKKFWEFRASTSKNSAELLLYGPISEESWWGDEVTPKQFADELKALGDISELTVRINSGGGDVFAGQAIHSLLKSHKAKVIVYVDGLAASIASVIAMAGDTVIMPRNAMMMIHNPWTIGWGNATDFRKLADDLDKIRESIIAAYQEKSGIEREQLIELLDAETWLTADEALEYGLIDEVDERKSIAASTKGGFLVMNGLQFDVRAFKNVPQIQSTATTTKSRKEVNSPMTLTVEALAQQYPDIYNAVKKAGYDEGVKAERDRFKSLQELEAPGCEEILNKARYETGETAEQVAIQIVNVLKSFRANPLTAVIQDAAPLGEVDTSSVFDQTGTQDEEEKQKVINSIVKAANTKRGVE</sequence>
<accession>A0AAW7TJ35</accession>
<dbReference type="KEGG" id="agn:AFK25_02390"/>
<keyword evidence="7" id="KW-0812">Transmembrane</keyword>
<dbReference type="RefSeq" id="WP_035064629.1">
    <property type="nucleotide sequence ID" value="NZ_CP012152.1"/>
</dbReference>
<comment type="similarity">
    <text evidence="1 6">Belongs to the peptidase S14 family.</text>
</comment>
<dbReference type="Proteomes" id="UP001176117">
    <property type="component" value="Unassembled WGS sequence"/>
</dbReference>
<dbReference type="GO" id="GO:0004176">
    <property type="term" value="F:ATP-dependent peptidase activity"/>
    <property type="evidence" value="ECO:0007669"/>
    <property type="project" value="InterPro"/>
</dbReference>
<dbReference type="CDD" id="cd07016">
    <property type="entry name" value="S14_ClpP_1"/>
    <property type="match status" value="1"/>
</dbReference>
<keyword evidence="7" id="KW-0472">Membrane</keyword>
<dbReference type="PANTHER" id="PTHR10381:SF70">
    <property type="entry name" value="ATP-DEPENDENT CLP PROTEASE PROTEOLYTIC SUBUNIT"/>
    <property type="match status" value="1"/>
</dbReference>
<dbReference type="AlphaFoldDB" id="A0AAW7TJ35"/>
<keyword evidence="9" id="KW-1185">Reference proteome</keyword>
<dbReference type="InterPro" id="IPR023562">
    <property type="entry name" value="ClpP/TepA"/>
</dbReference>
<evidence type="ECO:0000256" key="3">
    <source>
        <dbReference type="ARBA" id="ARBA00022670"/>
    </source>
</evidence>
<dbReference type="PANTHER" id="PTHR10381">
    <property type="entry name" value="ATP-DEPENDENT CLP PROTEASE PROTEOLYTIC SUBUNIT"/>
    <property type="match status" value="1"/>
</dbReference>
<proteinExistence type="inferred from homology"/>
<dbReference type="InterPro" id="IPR029045">
    <property type="entry name" value="ClpP/crotonase-like_dom_sf"/>
</dbReference>
<dbReference type="PRINTS" id="PR00127">
    <property type="entry name" value="CLPPROTEASEP"/>
</dbReference>
<organism evidence="8 9">
    <name type="scientific">Anoxybacillus gonensis</name>
    <dbReference type="NCBI Taxonomy" id="198467"/>
    <lineage>
        <taxon>Bacteria</taxon>
        <taxon>Bacillati</taxon>
        <taxon>Bacillota</taxon>
        <taxon>Bacilli</taxon>
        <taxon>Bacillales</taxon>
        <taxon>Anoxybacillaceae</taxon>
        <taxon>Anoxybacillus</taxon>
    </lineage>
</organism>
<evidence type="ECO:0000256" key="7">
    <source>
        <dbReference type="SAM" id="Phobius"/>
    </source>
</evidence>
<reference evidence="8" key="1">
    <citation type="submission" date="2022-05" db="EMBL/GenBank/DDBJ databases">
        <title>Genome-based reclassification of Anoxybacillus salavatliensis Cihan et al. as a later heterotypic synonym of Anoxybacillus gonensis Belduz et al. 2003.</title>
        <authorList>
            <person name="Inan Bektas K."/>
            <person name="Guler H.I."/>
            <person name="Belduz A.O."/>
            <person name="Canakci S."/>
        </authorList>
    </citation>
    <scope>NUCLEOTIDE SEQUENCE</scope>
    <source>
        <strain evidence="8">NCIMB 13933</strain>
    </source>
</reference>
<dbReference type="Gene3D" id="3.90.226.10">
    <property type="entry name" value="2-enoyl-CoA Hydratase, Chain A, domain 1"/>
    <property type="match status" value="1"/>
</dbReference>
<keyword evidence="3 8" id="KW-0645">Protease</keyword>
<dbReference type="Pfam" id="PF00574">
    <property type="entry name" value="CLP_protease"/>
    <property type="match status" value="1"/>
</dbReference>
<dbReference type="NCBIfam" id="NF045542">
    <property type="entry name" value="Clp_rel_HeadMat"/>
    <property type="match status" value="1"/>
</dbReference>
<dbReference type="GO" id="GO:0051117">
    <property type="term" value="F:ATPase binding"/>
    <property type="evidence" value="ECO:0007669"/>
    <property type="project" value="TreeGrafter"/>
</dbReference>
<protein>
    <recommendedName>
        <fullName evidence="6">ATP-dependent Clp protease proteolytic subunit</fullName>
    </recommendedName>
</protein>
<dbReference type="EMBL" id="JAMOGB010000002">
    <property type="protein sequence ID" value="MDO0876785.1"/>
    <property type="molecule type" value="Genomic_DNA"/>
</dbReference>
<dbReference type="GO" id="GO:0006515">
    <property type="term" value="P:protein quality control for misfolded or incompletely synthesized proteins"/>
    <property type="evidence" value="ECO:0007669"/>
    <property type="project" value="TreeGrafter"/>
</dbReference>
<comment type="caution">
    <text evidence="8">The sequence shown here is derived from an EMBL/GenBank/DDBJ whole genome shotgun (WGS) entry which is preliminary data.</text>
</comment>
<dbReference type="SUPFAM" id="SSF52096">
    <property type="entry name" value="ClpP/crotonase"/>
    <property type="match status" value="1"/>
</dbReference>
<evidence type="ECO:0000256" key="2">
    <source>
        <dbReference type="ARBA" id="ARBA00022490"/>
    </source>
</evidence>
<evidence type="ECO:0000256" key="5">
    <source>
        <dbReference type="ARBA" id="ARBA00022825"/>
    </source>
</evidence>